<name>A0ABQ2VBM2_9ACTN</name>
<evidence type="ECO:0000313" key="3">
    <source>
        <dbReference type="Proteomes" id="UP000654471"/>
    </source>
</evidence>
<feature type="transmembrane region" description="Helical" evidence="1">
    <location>
        <begin position="54"/>
        <end position="75"/>
    </location>
</feature>
<sequence>MDHTASPSAAWRRWTGLGVPGLVLLGTGLALLQGTAFAHDTFHNCHYFGPSLRMHIAAWAGLACGLAAPAGYAALSRGAVRRGWRPQETRASGVALAFVILGVLPLFLEAFGVWALYAPDPSGGNDCSGLAYALAGAVPYAAG</sequence>
<feature type="transmembrane region" description="Helical" evidence="1">
    <location>
        <begin position="95"/>
        <end position="117"/>
    </location>
</feature>
<organism evidence="2 3">
    <name type="scientific">Streptomyces albospinus</name>
    <dbReference type="NCBI Taxonomy" id="285515"/>
    <lineage>
        <taxon>Bacteria</taxon>
        <taxon>Bacillati</taxon>
        <taxon>Actinomycetota</taxon>
        <taxon>Actinomycetes</taxon>
        <taxon>Kitasatosporales</taxon>
        <taxon>Streptomycetaceae</taxon>
        <taxon>Streptomyces</taxon>
    </lineage>
</organism>
<keyword evidence="1" id="KW-0812">Transmembrane</keyword>
<keyword evidence="3" id="KW-1185">Reference proteome</keyword>
<evidence type="ECO:0000313" key="2">
    <source>
        <dbReference type="EMBL" id="GGU77829.1"/>
    </source>
</evidence>
<dbReference type="Proteomes" id="UP000654471">
    <property type="component" value="Unassembled WGS sequence"/>
</dbReference>
<reference evidence="3" key="1">
    <citation type="journal article" date="2019" name="Int. J. Syst. Evol. Microbiol.">
        <title>The Global Catalogue of Microorganisms (GCM) 10K type strain sequencing project: providing services to taxonomists for standard genome sequencing and annotation.</title>
        <authorList>
            <consortium name="The Broad Institute Genomics Platform"/>
            <consortium name="The Broad Institute Genome Sequencing Center for Infectious Disease"/>
            <person name="Wu L."/>
            <person name="Ma J."/>
        </authorList>
    </citation>
    <scope>NUCLEOTIDE SEQUENCE [LARGE SCALE GENOMIC DNA]</scope>
    <source>
        <strain evidence="3">JCM 3399</strain>
    </source>
</reference>
<keyword evidence="1" id="KW-0472">Membrane</keyword>
<dbReference type="EMBL" id="BMRP01000018">
    <property type="protein sequence ID" value="GGU77829.1"/>
    <property type="molecule type" value="Genomic_DNA"/>
</dbReference>
<accession>A0ABQ2VBM2</accession>
<keyword evidence="1" id="KW-1133">Transmembrane helix</keyword>
<proteinExistence type="predicted"/>
<evidence type="ECO:0000256" key="1">
    <source>
        <dbReference type="SAM" id="Phobius"/>
    </source>
</evidence>
<comment type="caution">
    <text evidence="2">The sequence shown here is derived from an EMBL/GenBank/DDBJ whole genome shotgun (WGS) entry which is preliminary data.</text>
</comment>
<protein>
    <submittedName>
        <fullName evidence="2">Uncharacterized protein</fullName>
    </submittedName>
</protein>
<gene>
    <name evidence="2" type="ORF">GCM10010211_49710</name>
</gene>
<dbReference type="RefSeq" id="WP_189303403.1">
    <property type="nucleotide sequence ID" value="NZ_BMRP01000018.1"/>
</dbReference>